<dbReference type="RefSeq" id="WP_107188685.1">
    <property type="nucleotide sequence ID" value="NZ_JZTB01000001.1"/>
</dbReference>
<evidence type="ECO:0000313" key="3">
    <source>
        <dbReference type="Proteomes" id="UP000240728"/>
    </source>
</evidence>
<dbReference type="GeneID" id="29946448"/>
<evidence type="ECO:0000313" key="2">
    <source>
        <dbReference type="EMBL" id="PSX46071.1"/>
    </source>
</evidence>
<keyword evidence="3" id="KW-1185">Reference proteome</keyword>
<proteinExistence type="predicted"/>
<dbReference type="Proteomes" id="UP000240728">
    <property type="component" value="Unassembled WGS sequence"/>
</dbReference>
<name>A0AAX0YZ50_9GAMM</name>
<reference evidence="2 3" key="1">
    <citation type="submission" date="2018-01" db="EMBL/GenBank/DDBJ databases">
        <title>Whole genome sequencing of Histamine producing bacteria.</title>
        <authorList>
            <person name="Butler K."/>
        </authorList>
    </citation>
    <scope>NUCLEOTIDE SEQUENCE [LARGE SCALE GENOMIC DNA]</scope>
    <source>
        <strain evidence="2 3">A1-4</strain>
    </source>
</reference>
<dbReference type="AlphaFoldDB" id="A0AAX0YZ50"/>
<dbReference type="EMBL" id="PYOZ01000002">
    <property type="protein sequence ID" value="PSX46071.1"/>
    <property type="molecule type" value="Genomic_DNA"/>
</dbReference>
<evidence type="ECO:0000259" key="1">
    <source>
        <dbReference type="Pfam" id="PF07510"/>
    </source>
</evidence>
<dbReference type="Pfam" id="PF07510">
    <property type="entry name" value="GmrSD_C"/>
    <property type="match status" value="1"/>
</dbReference>
<accession>A0AAX0YZ50</accession>
<dbReference type="InterPro" id="IPR011089">
    <property type="entry name" value="GmrSD_C"/>
</dbReference>
<feature type="domain" description="GmrSD restriction endonucleases C-terminal" evidence="1">
    <location>
        <begin position="4"/>
        <end position="54"/>
    </location>
</feature>
<gene>
    <name evidence="2" type="ORF">C0W53_03815</name>
</gene>
<organism evidence="2 3">
    <name type="scientific">Photobacterium kishitanii</name>
    <dbReference type="NCBI Taxonomy" id="318456"/>
    <lineage>
        <taxon>Bacteria</taxon>
        <taxon>Pseudomonadati</taxon>
        <taxon>Pseudomonadota</taxon>
        <taxon>Gammaproteobacteria</taxon>
        <taxon>Vibrionales</taxon>
        <taxon>Vibrionaceae</taxon>
        <taxon>Photobacterium</taxon>
    </lineage>
</organism>
<comment type="caution">
    <text evidence="2">The sequence shown here is derived from an EMBL/GenBank/DDBJ whole genome shotgun (WGS) entry which is preliminary data.</text>
</comment>
<protein>
    <recommendedName>
        <fullName evidence="1">GmrSD restriction endonucleases C-terminal domain-containing protein</fullName>
    </recommendedName>
</protein>
<sequence length="55" mass="6359">MSNVDRFGNLCLITPSTNSKLSNYAPAEKKKYYAANKDRTESLKQTLMMSYDSWF</sequence>